<proteinExistence type="predicted"/>
<reference evidence="1 2" key="1">
    <citation type="submission" date="2016-08" db="EMBL/GenBank/DDBJ databases">
        <authorList>
            <person name="Delwel I.O."/>
            <person name="Rosado J.E."/>
            <person name="Bhuiyan S."/>
            <person name="Layton S.R."/>
            <person name="Benjamin R.C."/>
            <person name="Hughes L.E."/>
            <person name="Garlena R.A."/>
            <person name="Russell D.A."/>
            <person name="Pope W.H."/>
            <person name="Jacobs-Sera D."/>
            <person name="Hendrix R.W."/>
            <person name="Hatfull G.F."/>
        </authorList>
    </citation>
    <scope>NUCLEOTIDE SEQUENCE [LARGE SCALE GENOMIC DNA]</scope>
</reference>
<name>A0A1I9SDJ4_9CAUD</name>
<evidence type="ECO:0000313" key="1">
    <source>
        <dbReference type="EMBL" id="AOZ64921.1"/>
    </source>
</evidence>
<organism evidence="1 2">
    <name type="scientific">Streptomyces phage OlympicHelado</name>
    <dbReference type="NCBI Taxonomy" id="1897524"/>
    <lineage>
        <taxon>Viruses</taxon>
        <taxon>Duplodnaviria</taxon>
        <taxon>Heunggongvirae</taxon>
        <taxon>Uroviricota</taxon>
        <taxon>Caudoviricetes</taxon>
        <taxon>Rimavirus</taxon>
        <taxon>Rimavirus rima</taxon>
    </lineage>
</organism>
<dbReference type="EMBL" id="KX670789">
    <property type="protein sequence ID" value="AOZ64921.1"/>
    <property type="molecule type" value="Genomic_DNA"/>
</dbReference>
<sequence length="150" mass="17002">MNNLPKAYNELMERLLEPEDRRKLEIVVGAMLTGGPPQTVLISGPVRSGKTTLMKIVKRLITLTTFATGSPRVLFQHDGFHLVELAQPTFVFAETHILPREMPGAVFIQTTGDRLPVNKYYVLMDLIDSELDEIAEHCIRTYHNAQENNR</sequence>
<accession>A0A1I9SDJ4</accession>
<evidence type="ECO:0000313" key="2">
    <source>
        <dbReference type="Proteomes" id="UP000224592"/>
    </source>
</evidence>
<dbReference type="InterPro" id="IPR027417">
    <property type="entry name" value="P-loop_NTPase"/>
</dbReference>
<gene>
    <name evidence="1" type="ORF">SEA_OLYMPICHELADO_56</name>
</gene>
<dbReference type="Gene3D" id="3.40.50.300">
    <property type="entry name" value="P-loop containing nucleotide triphosphate hydrolases"/>
    <property type="match status" value="1"/>
</dbReference>
<protein>
    <recommendedName>
        <fullName evidence="3">AAA-ATPase</fullName>
    </recommendedName>
</protein>
<evidence type="ECO:0008006" key="3">
    <source>
        <dbReference type="Google" id="ProtNLM"/>
    </source>
</evidence>
<dbReference type="SUPFAM" id="SSF52540">
    <property type="entry name" value="P-loop containing nucleoside triphosphate hydrolases"/>
    <property type="match status" value="1"/>
</dbReference>
<dbReference type="Proteomes" id="UP000224592">
    <property type="component" value="Segment"/>
</dbReference>